<evidence type="ECO:0000313" key="2">
    <source>
        <dbReference type="EMBL" id="CAJ0595106.1"/>
    </source>
</evidence>
<feature type="transmembrane region" description="Helical" evidence="1">
    <location>
        <begin position="29"/>
        <end position="51"/>
    </location>
</feature>
<proteinExistence type="predicted"/>
<sequence length="82" mass="9449">SFQCDISCPSYKNLGQATPHLTLGFLKEVMFISIRYLLIFLILACGVFNIANGRRPRRIRRVKRHCASFDIGGVKVRRCGWY</sequence>
<keyword evidence="1" id="KW-1133">Transmembrane helix</keyword>
<evidence type="ECO:0000313" key="3">
    <source>
        <dbReference type="Proteomes" id="UP001176961"/>
    </source>
</evidence>
<reference evidence="2" key="1">
    <citation type="submission" date="2023-07" db="EMBL/GenBank/DDBJ databases">
        <authorList>
            <consortium name="CYATHOMIX"/>
        </authorList>
    </citation>
    <scope>NUCLEOTIDE SEQUENCE</scope>
    <source>
        <strain evidence="2">N/A</strain>
    </source>
</reference>
<protein>
    <submittedName>
        <fullName evidence="2">Uncharacterized protein</fullName>
    </submittedName>
</protein>
<feature type="non-terminal residue" evidence="2">
    <location>
        <position position="82"/>
    </location>
</feature>
<comment type="caution">
    <text evidence="2">The sequence shown here is derived from an EMBL/GenBank/DDBJ whole genome shotgun (WGS) entry which is preliminary data.</text>
</comment>
<dbReference type="AlphaFoldDB" id="A0AA36GN57"/>
<name>A0AA36GN57_CYLNA</name>
<organism evidence="2 3">
    <name type="scientific">Cylicocyclus nassatus</name>
    <name type="common">Nematode worm</name>
    <dbReference type="NCBI Taxonomy" id="53992"/>
    <lineage>
        <taxon>Eukaryota</taxon>
        <taxon>Metazoa</taxon>
        <taxon>Ecdysozoa</taxon>
        <taxon>Nematoda</taxon>
        <taxon>Chromadorea</taxon>
        <taxon>Rhabditida</taxon>
        <taxon>Rhabditina</taxon>
        <taxon>Rhabditomorpha</taxon>
        <taxon>Strongyloidea</taxon>
        <taxon>Strongylidae</taxon>
        <taxon>Cylicocyclus</taxon>
    </lineage>
</organism>
<evidence type="ECO:0000256" key="1">
    <source>
        <dbReference type="SAM" id="Phobius"/>
    </source>
</evidence>
<accession>A0AA36GN57</accession>
<keyword evidence="1" id="KW-0812">Transmembrane</keyword>
<dbReference type="Proteomes" id="UP001176961">
    <property type="component" value="Unassembled WGS sequence"/>
</dbReference>
<keyword evidence="1" id="KW-0472">Membrane</keyword>
<keyword evidence="3" id="KW-1185">Reference proteome</keyword>
<dbReference type="EMBL" id="CATQJL010000112">
    <property type="protein sequence ID" value="CAJ0595106.1"/>
    <property type="molecule type" value="Genomic_DNA"/>
</dbReference>
<gene>
    <name evidence="2" type="ORF">CYNAS_LOCUS7089</name>
</gene>